<feature type="region of interest" description="Disordered" evidence="1">
    <location>
        <begin position="135"/>
        <end position="166"/>
    </location>
</feature>
<feature type="signal peptide" evidence="2">
    <location>
        <begin position="1"/>
        <end position="16"/>
    </location>
</feature>
<evidence type="ECO:0008006" key="5">
    <source>
        <dbReference type="Google" id="ProtNLM"/>
    </source>
</evidence>
<proteinExistence type="predicted"/>
<keyword evidence="4" id="KW-1185">Reference proteome</keyword>
<feature type="chain" id="PRO_5025457551" description="Extracellular membrane protein CFEM domain-containing protein" evidence="2">
    <location>
        <begin position="17"/>
        <end position="325"/>
    </location>
</feature>
<organism evidence="3 4">
    <name type="scientific">Byssothecium circinans</name>
    <dbReference type="NCBI Taxonomy" id="147558"/>
    <lineage>
        <taxon>Eukaryota</taxon>
        <taxon>Fungi</taxon>
        <taxon>Dikarya</taxon>
        <taxon>Ascomycota</taxon>
        <taxon>Pezizomycotina</taxon>
        <taxon>Dothideomycetes</taxon>
        <taxon>Pleosporomycetidae</taxon>
        <taxon>Pleosporales</taxon>
        <taxon>Massarineae</taxon>
        <taxon>Massarinaceae</taxon>
        <taxon>Byssothecium</taxon>
    </lineage>
</organism>
<dbReference type="EMBL" id="ML976999">
    <property type="protein sequence ID" value="KAF1954445.1"/>
    <property type="molecule type" value="Genomic_DNA"/>
</dbReference>
<name>A0A6A5TP19_9PLEO</name>
<evidence type="ECO:0000313" key="4">
    <source>
        <dbReference type="Proteomes" id="UP000800035"/>
    </source>
</evidence>
<dbReference type="Proteomes" id="UP000800035">
    <property type="component" value="Unassembled WGS sequence"/>
</dbReference>
<reference evidence="3" key="1">
    <citation type="journal article" date="2020" name="Stud. Mycol.">
        <title>101 Dothideomycetes genomes: a test case for predicting lifestyles and emergence of pathogens.</title>
        <authorList>
            <person name="Haridas S."/>
            <person name="Albert R."/>
            <person name="Binder M."/>
            <person name="Bloem J."/>
            <person name="Labutti K."/>
            <person name="Salamov A."/>
            <person name="Andreopoulos B."/>
            <person name="Baker S."/>
            <person name="Barry K."/>
            <person name="Bills G."/>
            <person name="Bluhm B."/>
            <person name="Cannon C."/>
            <person name="Castanera R."/>
            <person name="Culley D."/>
            <person name="Daum C."/>
            <person name="Ezra D."/>
            <person name="Gonzalez J."/>
            <person name="Henrissat B."/>
            <person name="Kuo A."/>
            <person name="Liang C."/>
            <person name="Lipzen A."/>
            <person name="Lutzoni F."/>
            <person name="Magnuson J."/>
            <person name="Mondo S."/>
            <person name="Nolan M."/>
            <person name="Ohm R."/>
            <person name="Pangilinan J."/>
            <person name="Park H.-J."/>
            <person name="Ramirez L."/>
            <person name="Alfaro M."/>
            <person name="Sun H."/>
            <person name="Tritt A."/>
            <person name="Yoshinaga Y."/>
            <person name="Zwiers L.-H."/>
            <person name="Turgeon B."/>
            <person name="Goodwin S."/>
            <person name="Spatafora J."/>
            <person name="Crous P."/>
            <person name="Grigoriev I."/>
        </authorList>
    </citation>
    <scope>NUCLEOTIDE SEQUENCE</scope>
    <source>
        <strain evidence="3">CBS 675.92</strain>
    </source>
</reference>
<accession>A0A6A5TP19</accession>
<keyword evidence="2" id="KW-0732">Signal</keyword>
<evidence type="ECO:0000256" key="2">
    <source>
        <dbReference type="SAM" id="SignalP"/>
    </source>
</evidence>
<feature type="compositionally biased region" description="Polar residues" evidence="1">
    <location>
        <begin position="213"/>
        <end position="255"/>
    </location>
</feature>
<gene>
    <name evidence="3" type="ORF">CC80DRAFT_493888</name>
</gene>
<dbReference type="OrthoDB" id="10290206at2759"/>
<sequence length="325" mass="32940">MKSSFVLASLLSLAAASPIVARDDCACPSVMCLQAFPESCECEADALAKCAKTLPSHCDRSILEASEPCAAVSKKTPNNNHDSTIPGLGASCGSRGQKPCLEGLYCDMSGVNPKIADAPGKCAVKKPKTTGGAISTSSCTTSTGKPSHTGGPKTLTFVPTGVSTGRPTTTPIGQMCGSWNTKPCPTGYKCSFADVPPFVADMPGKCVPASAVTGKTTASGYPTNTERPSTTLKTHTPTGSISTSKPSNVPTSTRATSKNPSTYPKPTSSSVVSKPTPTPSGAVCGGLLGVDCAEGLKCVLDQKCVESHTSDCQGVCLAAGGDSTY</sequence>
<feature type="compositionally biased region" description="Low complexity" evidence="1">
    <location>
        <begin position="256"/>
        <end position="275"/>
    </location>
</feature>
<feature type="compositionally biased region" description="Polar residues" evidence="1">
    <location>
        <begin position="135"/>
        <end position="146"/>
    </location>
</feature>
<protein>
    <recommendedName>
        <fullName evidence="5">Extracellular membrane protein CFEM domain-containing protein</fullName>
    </recommendedName>
</protein>
<feature type="region of interest" description="Disordered" evidence="1">
    <location>
        <begin position="213"/>
        <end position="277"/>
    </location>
</feature>
<evidence type="ECO:0000256" key="1">
    <source>
        <dbReference type="SAM" id="MobiDB-lite"/>
    </source>
</evidence>
<evidence type="ECO:0000313" key="3">
    <source>
        <dbReference type="EMBL" id="KAF1954445.1"/>
    </source>
</evidence>
<dbReference type="AlphaFoldDB" id="A0A6A5TP19"/>